<evidence type="ECO:0000313" key="1">
    <source>
        <dbReference type="EMBL" id="GAA5146282.1"/>
    </source>
</evidence>
<comment type="caution">
    <text evidence="1">The sequence shown here is derived from an EMBL/GenBank/DDBJ whole genome shotgun (WGS) entry which is preliminary data.</text>
</comment>
<protein>
    <submittedName>
        <fullName evidence="1">Uncharacterized protein</fullName>
    </submittedName>
</protein>
<accession>A0ABP9PJS2</accession>
<organism evidence="1 2">
    <name type="scientific">Prosthecobacter algae</name>
    <dbReference type="NCBI Taxonomy" id="1144682"/>
    <lineage>
        <taxon>Bacteria</taxon>
        <taxon>Pseudomonadati</taxon>
        <taxon>Verrucomicrobiota</taxon>
        <taxon>Verrucomicrobiia</taxon>
        <taxon>Verrucomicrobiales</taxon>
        <taxon>Verrucomicrobiaceae</taxon>
        <taxon>Prosthecobacter</taxon>
    </lineage>
</organism>
<evidence type="ECO:0000313" key="2">
    <source>
        <dbReference type="Proteomes" id="UP001499852"/>
    </source>
</evidence>
<dbReference type="EMBL" id="BAABIA010000009">
    <property type="protein sequence ID" value="GAA5146282.1"/>
    <property type="molecule type" value="Genomic_DNA"/>
</dbReference>
<name>A0ABP9PJS2_9BACT</name>
<keyword evidence="2" id="KW-1185">Reference proteome</keyword>
<proteinExistence type="predicted"/>
<dbReference type="Proteomes" id="UP001499852">
    <property type="component" value="Unassembled WGS sequence"/>
</dbReference>
<reference evidence="2" key="1">
    <citation type="journal article" date="2019" name="Int. J. Syst. Evol. Microbiol.">
        <title>The Global Catalogue of Microorganisms (GCM) 10K type strain sequencing project: providing services to taxonomists for standard genome sequencing and annotation.</title>
        <authorList>
            <consortium name="The Broad Institute Genomics Platform"/>
            <consortium name="The Broad Institute Genome Sequencing Center for Infectious Disease"/>
            <person name="Wu L."/>
            <person name="Ma J."/>
        </authorList>
    </citation>
    <scope>NUCLEOTIDE SEQUENCE [LARGE SCALE GENOMIC DNA]</scope>
    <source>
        <strain evidence="2">JCM 18053</strain>
    </source>
</reference>
<gene>
    <name evidence="1" type="ORF">GCM10023213_39060</name>
</gene>
<sequence>MARKQRPLNLFKVIEEALAETAEAPTLRRLIPMAWPIIEVEHHLKVCLEEEMGVIERHLLEALARFGPLTSQELSSLLGLEMFVVDAVIHDLERFPRVITQKATGYAVPSDTLDRLSRGKWTREVVQPYAFLVNGPTGGLVPLVLGKAPRWHWVEVNLAEAGGAVEDYTGKLQRNACWVAPLHSTGQTYLVRALEDTDPKCKADWGIPEGAIEVIEGSGKCLRQRWLLALAEVRDDGAISVRPACRPDLELLSVDVAHAEKFAEQIRRGKHSAYGLFQPDASGLVAQDIPPAWKPHLEYEGKNGTLLVSLPHPAKVPLWFGKRDAEESDDDWQEEGEASRVPSEEFPAQLRDMLSFPHWWHPFSFAVRHIEPRDDKTAEVLLLLAGLRRLTHLASNGVDSTFDLPTWWSESQNRISEAWKSDSGKARVRFDAMLAAARRSPDGDVVDFISEFS</sequence>